<gene>
    <name evidence="2" type="ORF">Taro_050763</name>
</gene>
<feature type="region of interest" description="Disordered" evidence="1">
    <location>
        <begin position="75"/>
        <end position="125"/>
    </location>
</feature>
<comment type="caution">
    <text evidence="2">The sequence shown here is derived from an EMBL/GenBank/DDBJ whole genome shotgun (WGS) entry which is preliminary data.</text>
</comment>
<accession>A0A843XEX6</accession>
<protein>
    <submittedName>
        <fullName evidence="2">Uncharacterized protein</fullName>
    </submittedName>
</protein>
<dbReference type="EMBL" id="NMUH01007764">
    <property type="protein sequence ID" value="MQM17785.1"/>
    <property type="molecule type" value="Genomic_DNA"/>
</dbReference>
<proteinExistence type="predicted"/>
<feature type="non-terminal residue" evidence="2">
    <location>
        <position position="1"/>
    </location>
</feature>
<evidence type="ECO:0000313" key="3">
    <source>
        <dbReference type="Proteomes" id="UP000652761"/>
    </source>
</evidence>
<reference evidence="2" key="1">
    <citation type="submission" date="2017-07" db="EMBL/GenBank/DDBJ databases">
        <title>Taro Niue Genome Assembly and Annotation.</title>
        <authorList>
            <person name="Atibalentja N."/>
            <person name="Keating K."/>
            <person name="Fields C.J."/>
        </authorList>
    </citation>
    <scope>NUCLEOTIDE SEQUENCE</scope>
    <source>
        <strain evidence="2">Niue_2</strain>
        <tissue evidence="2">Leaf</tissue>
    </source>
</reference>
<evidence type="ECO:0000256" key="1">
    <source>
        <dbReference type="SAM" id="MobiDB-lite"/>
    </source>
</evidence>
<sequence length="334" mass="38231">MSGNYLPPQGAHVNPPGDLTLTEVVLQLKEEIRRMNQRMREGFTGIEERITESDRTVQGMVGCIVALEGVIREPRRDQAVERSQPQRPLSPAASRHPQPRAALADDRRGRYNDYDQGNFEEEIDENPRVSVARRYGSGVESPGWKPNPMLLLPPPRLTILVFYLLLPPRLLSRITRRDKQDLTLPAVREAFGPKGNEGRIYCLSYSAASSGSLSQGLALLHSPQHSSFPQGASLFLEPYYPCRFACNFGYDQAIPPNADFALTARLYKSQDRHLVASSWWCYFARHDPSPECFIPEQQRDLREGQMDIFYARWWFRYNLVFREYANRIKEAKSA</sequence>
<evidence type="ECO:0000313" key="2">
    <source>
        <dbReference type="EMBL" id="MQM17785.1"/>
    </source>
</evidence>
<keyword evidence="3" id="KW-1185">Reference proteome</keyword>
<dbReference type="Proteomes" id="UP000652761">
    <property type="component" value="Unassembled WGS sequence"/>
</dbReference>
<dbReference type="OrthoDB" id="2011236at2759"/>
<feature type="compositionally biased region" description="Basic and acidic residues" evidence="1">
    <location>
        <begin position="103"/>
        <end position="113"/>
    </location>
</feature>
<organism evidence="2 3">
    <name type="scientific">Colocasia esculenta</name>
    <name type="common">Wild taro</name>
    <name type="synonym">Arum esculentum</name>
    <dbReference type="NCBI Taxonomy" id="4460"/>
    <lineage>
        <taxon>Eukaryota</taxon>
        <taxon>Viridiplantae</taxon>
        <taxon>Streptophyta</taxon>
        <taxon>Embryophyta</taxon>
        <taxon>Tracheophyta</taxon>
        <taxon>Spermatophyta</taxon>
        <taxon>Magnoliopsida</taxon>
        <taxon>Liliopsida</taxon>
        <taxon>Araceae</taxon>
        <taxon>Aroideae</taxon>
        <taxon>Colocasieae</taxon>
        <taxon>Colocasia</taxon>
    </lineage>
</organism>
<dbReference type="AlphaFoldDB" id="A0A843XEX6"/>
<name>A0A843XEX6_COLES</name>